<dbReference type="AlphaFoldDB" id="A0A2P4Z408"/>
<dbReference type="OrthoDB" id="337371at2759"/>
<organism evidence="1 2">
    <name type="scientific">Cryptosporidium meleagridis</name>
    <dbReference type="NCBI Taxonomy" id="93969"/>
    <lineage>
        <taxon>Eukaryota</taxon>
        <taxon>Sar</taxon>
        <taxon>Alveolata</taxon>
        <taxon>Apicomplexa</taxon>
        <taxon>Conoidasida</taxon>
        <taxon>Coccidia</taxon>
        <taxon>Eucoccidiorida</taxon>
        <taxon>Eimeriorina</taxon>
        <taxon>Cryptosporidiidae</taxon>
        <taxon>Cryptosporidium</taxon>
    </lineage>
</organism>
<name>A0A2P4Z408_9CRYT</name>
<keyword evidence="2" id="KW-1185">Reference proteome</keyword>
<dbReference type="Proteomes" id="UP000236928">
    <property type="component" value="Unassembled WGS sequence"/>
</dbReference>
<dbReference type="EMBL" id="JIBK01000048">
    <property type="protein sequence ID" value="POM84813.1"/>
    <property type="molecule type" value="Genomic_DNA"/>
</dbReference>
<sequence length="492" mass="56248">MFIRDVKSFENGLLRLLTESSQHSLDGSLDDFVSSSAENYFPFENPQLSASGDRIFYAMNQYIDQTPPSSEFTTHVPRECKSSTHFLSFSEDSLFRSRINMSQTHFPRHKHFSKNLPKLPFEPYQRIMTFAIEICMIPSIWYLELIHCMHFGMAPFFSGMLMSYSLQDVVGSAIKTMGYLDESFTIENCYRSVSSVADEKISANFQEICESMSQCLLSNQFSSDPYLRLKEEFQQRIDNAYSNIEGQENVEQHKNYARHSLLLSLSSKTINFSLPDPATEKNFLVIRAMVLSMTYLVNKLIPVEESNISERMSKITKFINNMLFSQFKYYMKMCLISFPAILGSKSKDFQEVIGLYCKEFLSFGFIDETVKVEGDDLETFNRAILPSRVLDQAYASVIPSLINGASSQGDLSWLSFSSVGSIENIRTETDKKKKPKTNKYFKTASKDSISKTRSIEGNTKKKKGITRITKLFTSRKKRISGLITSHLDTADQ</sequence>
<proteinExistence type="predicted"/>
<dbReference type="VEuPathDB" id="CryptoDB:CmeUKMEL1_14270"/>
<accession>A0A2P4Z408</accession>
<reference evidence="1 2" key="1">
    <citation type="submission" date="2014-04" db="EMBL/GenBank/DDBJ databases">
        <title>Comparative Genomics of Cryptosporidium Species.</title>
        <authorList>
            <person name="Silva J.C."/>
            <person name="Su Q."/>
            <person name="Chalmers R."/>
            <person name="Chibucos M.C."/>
            <person name="Elwin K."/>
            <person name="Godinez A."/>
            <person name="Guo F."/>
            <person name="Huynh K."/>
            <person name="Orvis J."/>
            <person name="Ott S."/>
            <person name="Sadzewicz L."/>
            <person name="Sengamalay N."/>
            <person name="Shetty A."/>
            <person name="Sun M."/>
            <person name="Tallon L."/>
            <person name="Xiao L."/>
            <person name="Zhang H."/>
            <person name="Fraser C.M."/>
            <person name="Zhu G."/>
            <person name="Kissinger J."/>
            <person name="Widmer G."/>
        </authorList>
    </citation>
    <scope>NUCLEOTIDE SEQUENCE [LARGE SCALE GENOMIC DNA]</scope>
    <source>
        <strain evidence="1 2">UKMEL1</strain>
    </source>
</reference>
<evidence type="ECO:0000313" key="1">
    <source>
        <dbReference type="EMBL" id="POM84813.1"/>
    </source>
</evidence>
<protein>
    <submittedName>
        <fullName evidence="1">Uncharacterized protein</fullName>
    </submittedName>
</protein>
<comment type="caution">
    <text evidence="1">The sequence shown here is derived from an EMBL/GenBank/DDBJ whole genome shotgun (WGS) entry which is preliminary data.</text>
</comment>
<evidence type="ECO:0000313" key="2">
    <source>
        <dbReference type="Proteomes" id="UP000236928"/>
    </source>
</evidence>
<gene>
    <name evidence="1" type="ORF">CmeUKMEL1_14270</name>
</gene>